<gene>
    <name evidence="2" type="primary">LOC107832473</name>
</gene>
<organism evidence="1 2">
    <name type="scientific">Nicotiana tabacum</name>
    <name type="common">Common tobacco</name>
    <dbReference type="NCBI Taxonomy" id="4097"/>
    <lineage>
        <taxon>Eukaryota</taxon>
        <taxon>Viridiplantae</taxon>
        <taxon>Streptophyta</taxon>
        <taxon>Embryophyta</taxon>
        <taxon>Tracheophyta</taxon>
        <taxon>Spermatophyta</taxon>
        <taxon>Magnoliopsida</taxon>
        <taxon>eudicotyledons</taxon>
        <taxon>Gunneridae</taxon>
        <taxon>Pentapetalae</taxon>
        <taxon>asterids</taxon>
        <taxon>lamiids</taxon>
        <taxon>Solanales</taxon>
        <taxon>Solanaceae</taxon>
        <taxon>Nicotianoideae</taxon>
        <taxon>Nicotianeae</taxon>
        <taxon>Nicotiana</taxon>
    </lineage>
</organism>
<accession>A0AC58T188</accession>
<evidence type="ECO:0000313" key="2">
    <source>
        <dbReference type="RefSeq" id="XP_075090989.1"/>
    </source>
</evidence>
<sequence>MNTANFFVIKMLEMYVKVEDVRNNEVPQNRDIPQSSGGFFGEVLSEQVPGERVWPDLNLSPRANEKRGHNLSPSLHNPKAEWGYRPDMNFTSYEPTDSWNMPSFGVLDHHNPFENHQQQDNAHHVISTHFNFENEQLEGLVLTQLPEDDIINRDLADEQSQEDDSDYDNNADESGDDTPFSDEGDDDEDENDKPDLTREHAPPPVRPRAYKSHVSFHSRVIPYLDQLPSMPDVDALTRDLDEIRTTMWDESRATVLSKGMLFADKARLSRAVRMYNIKECREIAVHESSPEVYKVVCRRWFQGCNWMLRVRKLKTNLWIVGKYISTHNCEMNTFNGNHLT</sequence>
<keyword evidence="1" id="KW-1185">Reference proteome</keyword>
<proteinExistence type="predicted"/>
<reference evidence="1" key="1">
    <citation type="journal article" date="2014" name="Nat. Commun.">
        <title>The tobacco genome sequence and its comparison with those of tomato and potato.</title>
        <authorList>
            <person name="Sierro N."/>
            <person name="Battey J.N."/>
            <person name="Ouadi S."/>
            <person name="Bakaher N."/>
            <person name="Bovet L."/>
            <person name="Willig A."/>
            <person name="Goepfert S."/>
            <person name="Peitsch M.C."/>
            <person name="Ivanov N.V."/>
        </authorList>
    </citation>
    <scope>NUCLEOTIDE SEQUENCE [LARGE SCALE GENOMIC DNA]</scope>
</reference>
<name>A0AC58T188_TOBAC</name>
<dbReference type="Proteomes" id="UP000790787">
    <property type="component" value="Chromosome 17"/>
</dbReference>
<evidence type="ECO:0000313" key="1">
    <source>
        <dbReference type="Proteomes" id="UP000790787"/>
    </source>
</evidence>
<protein>
    <submittedName>
        <fullName evidence="2">Uncharacterized protein LOC107832473 isoform X1</fullName>
    </submittedName>
</protein>
<reference evidence="2" key="2">
    <citation type="submission" date="2025-08" db="UniProtKB">
        <authorList>
            <consortium name="RefSeq"/>
        </authorList>
    </citation>
    <scope>IDENTIFICATION</scope>
    <source>
        <tissue evidence="2">Leaf</tissue>
    </source>
</reference>
<dbReference type="RefSeq" id="XP_075090989.1">
    <property type="nucleotide sequence ID" value="XM_075234888.1"/>
</dbReference>